<dbReference type="GO" id="GO:0032259">
    <property type="term" value="P:methylation"/>
    <property type="evidence" value="ECO:0007669"/>
    <property type="project" value="UniProtKB-KW"/>
</dbReference>
<dbReference type="PANTHER" id="PTHR47790">
    <property type="entry name" value="TRNA/TMRNA (URACIL-C(5))-METHYLTRANSFERASE"/>
    <property type="match status" value="1"/>
</dbReference>
<evidence type="ECO:0000256" key="2">
    <source>
        <dbReference type="ARBA" id="ARBA00022679"/>
    </source>
</evidence>
<evidence type="ECO:0000256" key="1">
    <source>
        <dbReference type="ARBA" id="ARBA00022603"/>
    </source>
</evidence>
<proteinExistence type="inferred from homology"/>
<dbReference type="InterPro" id="IPR030390">
    <property type="entry name" value="MeTrfase_TrmA_AS"/>
</dbReference>
<evidence type="ECO:0000256" key="3">
    <source>
        <dbReference type="ARBA" id="ARBA00022691"/>
    </source>
</evidence>
<sequence length="337" mass="38875">MNKLENSHNLIKTFYPDPVKTNISPASGFRSRCEFGYRNGSYTMVSNGQKLYISKLDLAHPAISELMPKLSIKINDSYLLHKKLFQVNFRANNFNKIIVSLIYHKEVNVELLTESSRIAKDLNIEIVLRSKKKLLSTSNEILEELINSNNPFYLYQTDQTFFQPNRYMVPRMVNLVESFIKGPKDLLELYCGCGTFSIPLSRIFNKVFATENNRKSMMCLDMAISKNNISNIKYSRLSCDEVSEAMTGRLFNRLKGEKLVDYNFSHLLLDPPRSGLTDDVISLVNRFENVIYISCNPETYAKDVSKLTDYKISKIEFFDQFVNTNHLEIVSVLQKSK</sequence>
<keyword evidence="4" id="KW-0819">tRNA processing</keyword>
<accession>A0A838YUG5</accession>
<dbReference type="GO" id="GO:0005829">
    <property type="term" value="C:cytosol"/>
    <property type="evidence" value="ECO:0007669"/>
    <property type="project" value="TreeGrafter"/>
</dbReference>
<dbReference type="Gene3D" id="3.40.50.150">
    <property type="entry name" value="Vaccinia Virus protein VP39"/>
    <property type="match status" value="1"/>
</dbReference>
<keyword evidence="3 5" id="KW-0949">S-adenosyl-L-methionine</keyword>
<dbReference type="EC" id="2.1.1.35" evidence="7"/>
<dbReference type="InterPro" id="IPR029063">
    <property type="entry name" value="SAM-dependent_MTases_sf"/>
</dbReference>
<reference evidence="7 8" key="1">
    <citation type="submission" date="2020-06" db="EMBL/GenBank/DDBJ databases">
        <title>Dysbiosis in marine aquaculture revealed through microbiome analysis: reverse ecology for environmental sustainability.</title>
        <authorList>
            <person name="Haro-Moreno J.M."/>
            <person name="Coutinho F.H."/>
            <person name="Zaragoza-Solas A."/>
            <person name="Picazo A."/>
            <person name="Almagro-Moreno S."/>
            <person name="Lopez-Perez M."/>
        </authorList>
    </citation>
    <scope>NUCLEOTIDE SEQUENCE [LARGE SCALE GENOMIC DNA]</scope>
    <source>
        <strain evidence="7">MCMED-G42</strain>
    </source>
</reference>
<dbReference type="GO" id="GO:0019843">
    <property type="term" value="F:rRNA binding"/>
    <property type="evidence" value="ECO:0007669"/>
    <property type="project" value="TreeGrafter"/>
</dbReference>
<feature type="active site" evidence="6">
    <location>
        <position position="295"/>
    </location>
</feature>
<dbReference type="InterPro" id="IPR011869">
    <property type="entry name" value="TrmA_MeTrfase"/>
</dbReference>
<name>A0A838YUG5_9GAMM</name>
<dbReference type="GO" id="GO:0030697">
    <property type="term" value="F:tRNA (uracil(54)-C5)-methyltransferase activity, S-adenosyl methionine-dependent"/>
    <property type="evidence" value="ECO:0007669"/>
    <property type="project" value="UniProtKB-EC"/>
</dbReference>
<dbReference type="PANTHER" id="PTHR47790:SF2">
    <property type="entry name" value="TRNA_TMRNA (URACIL-C(5))-METHYLTRANSFERASE"/>
    <property type="match status" value="1"/>
</dbReference>
<dbReference type="AlphaFoldDB" id="A0A838YUG5"/>
<dbReference type="InterPro" id="IPR010280">
    <property type="entry name" value="U5_MeTrfase_fam"/>
</dbReference>
<dbReference type="Pfam" id="PF05958">
    <property type="entry name" value="tRNA_U5-meth_tr"/>
    <property type="match status" value="1"/>
</dbReference>
<feature type="binding site" evidence="5">
    <location>
        <position position="163"/>
    </location>
    <ligand>
        <name>S-adenosyl-L-methionine</name>
        <dbReference type="ChEBI" id="CHEBI:59789"/>
    </ligand>
</feature>
<feature type="binding site" evidence="5">
    <location>
        <position position="190"/>
    </location>
    <ligand>
        <name>S-adenosyl-L-methionine</name>
        <dbReference type="ChEBI" id="CHEBI:59789"/>
    </ligand>
</feature>
<dbReference type="PROSITE" id="PS51687">
    <property type="entry name" value="SAM_MT_RNA_M5U"/>
    <property type="match status" value="1"/>
</dbReference>
<dbReference type="EMBL" id="JACETM010000002">
    <property type="protein sequence ID" value="MBA4723699.1"/>
    <property type="molecule type" value="Genomic_DNA"/>
</dbReference>
<keyword evidence="2 5" id="KW-0808">Transferase</keyword>
<dbReference type="SUPFAM" id="SSF53335">
    <property type="entry name" value="S-adenosyl-L-methionine-dependent methyltransferases"/>
    <property type="match status" value="1"/>
</dbReference>
<comment type="caution">
    <text evidence="7">The sequence shown here is derived from an EMBL/GenBank/DDBJ whole genome shotgun (WGS) entry which is preliminary data.</text>
</comment>
<comment type="similarity">
    <text evidence="5">Belongs to the class I-like SAM-binding methyltransferase superfamily. RNA M5U methyltransferase family.</text>
</comment>
<feature type="active site" description="Nucleophile" evidence="5">
    <location>
        <position position="295"/>
    </location>
</feature>
<protein>
    <submittedName>
        <fullName evidence="7">tRNA (Uridine(54)-C5)-methyltransferase TrmA</fullName>
        <ecNumber evidence="7">2.1.1.35</ecNumber>
    </submittedName>
</protein>
<organism evidence="7 8">
    <name type="scientific">SAR86 cluster bacterium</name>
    <dbReference type="NCBI Taxonomy" id="2030880"/>
    <lineage>
        <taxon>Bacteria</taxon>
        <taxon>Pseudomonadati</taxon>
        <taxon>Pseudomonadota</taxon>
        <taxon>Gammaproteobacteria</taxon>
        <taxon>SAR86 cluster</taxon>
    </lineage>
</organism>
<evidence type="ECO:0000313" key="8">
    <source>
        <dbReference type="Proteomes" id="UP000585327"/>
    </source>
</evidence>
<dbReference type="GO" id="GO:0000049">
    <property type="term" value="F:tRNA binding"/>
    <property type="evidence" value="ECO:0007669"/>
    <property type="project" value="TreeGrafter"/>
</dbReference>
<evidence type="ECO:0000256" key="6">
    <source>
        <dbReference type="PROSITE-ProRule" id="PRU10015"/>
    </source>
</evidence>
<keyword evidence="1 5" id="KW-0489">Methyltransferase</keyword>
<feature type="binding site" evidence="5">
    <location>
        <position position="270"/>
    </location>
    <ligand>
        <name>S-adenosyl-L-methionine</name>
        <dbReference type="ChEBI" id="CHEBI:59789"/>
    </ligand>
</feature>
<dbReference type="Proteomes" id="UP000585327">
    <property type="component" value="Unassembled WGS sequence"/>
</dbReference>
<dbReference type="GO" id="GO:0008033">
    <property type="term" value="P:tRNA processing"/>
    <property type="evidence" value="ECO:0007669"/>
    <property type="project" value="UniProtKB-KW"/>
</dbReference>
<evidence type="ECO:0000256" key="4">
    <source>
        <dbReference type="ARBA" id="ARBA00022694"/>
    </source>
</evidence>
<evidence type="ECO:0000313" key="7">
    <source>
        <dbReference type="EMBL" id="MBA4723699.1"/>
    </source>
</evidence>
<dbReference type="Gene3D" id="2.40.50.1070">
    <property type="match status" value="1"/>
</dbReference>
<feature type="binding site" evidence="5">
    <location>
        <position position="211"/>
    </location>
    <ligand>
        <name>S-adenosyl-L-methionine</name>
        <dbReference type="ChEBI" id="CHEBI:59789"/>
    </ligand>
</feature>
<gene>
    <name evidence="7" type="primary">trmA</name>
    <name evidence="7" type="ORF">H2021_00625</name>
</gene>
<dbReference type="PROSITE" id="PS01230">
    <property type="entry name" value="TRMA_1"/>
    <property type="match status" value="1"/>
</dbReference>
<evidence type="ECO:0000256" key="5">
    <source>
        <dbReference type="PROSITE-ProRule" id="PRU01024"/>
    </source>
</evidence>